<feature type="signal peptide" evidence="2">
    <location>
        <begin position="1"/>
        <end position="19"/>
    </location>
</feature>
<gene>
    <name evidence="3" type="ORF">G6F64_004653</name>
</gene>
<dbReference type="Proteomes" id="UP000716291">
    <property type="component" value="Unassembled WGS sequence"/>
</dbReference>
<protein>
    <submittedName>
        <fullName evidence="3">Uncharacterized protein</fullName>
    </submittedName>
</protein>
<sequence>MLFSLAIASCLLSLNLVLAAPASSTSNMAIDISQFKASDEAVGLKDEFVTFNWKKEDGKTLVDRTFYFELRYPAAILVTDFLKGGDVYEISDNGEVIGTTSEAEGDDDGDMYAETPDDAVEEDGFSKVSIPLEKGKHQVTISVKESSNESGSGAVRLTKHVESFYKKDGWKRSTDDDDSDRDEEDDYSVHDNRDWKRDDKSWKHDDKIWKHVNKGDHGIHDVVGEHNQPQATKYYYVYFTDTKTKTIQAHAHDHPRPHIYVNEPVTTIASTSFVTLTHTKFGMLSLPFLTIH</sequence>
<feature type="region of interest" description="Disordered" evidence="1">
    <location>
        <begin position="169"/>
        <end position="199"/>
    </location>
</feature>
<evidence type="ECO:0000313" key="3">
    <source>
        <dbReference type="EMBL" id="KAG1310313.1"/>
    </source>
</evidence>
<organism evidence="3 4">
    <name type="scientific">Rhizopus oryzae</name>
    <name type="common">Mucormycosis agent</name>
    <name type="synonym">Rhizopus arrhizus var. delemar</name>
    <dbReference type="NCBI Taxonomy" id="64495"/>
    <lineage>
        <taxon>Eukaryota</taxon>
        <taxon>Fungi</taxon>
        <taxon>Fungi incertae sedis</taxon>
        <taxon>Mucoromycota</taxon>
        <taxon>Mucoromycotina</taxon>
        <taxon>Mucoromycetes</taxon>
        <taxon>Mucorales</taxon>
        <taxon>Mucorineae</taxon>
        <taxon>Rhizopodaceae</taxon>
        <taxon>Rhizopus</taxon>
    </lineage>
</organism>
<evidence type="ECO:0000256" key="2">
    <source>
        <dbReference type="SAM" id="SignalP"/>
    </source>
</evidence>
<evidence type="ECO:0000313" key="4">
    <source>
        <dbReference type="Proteomes" id="UP000716291"/>
    </source>
</evidence>
<proteinExistence type="predicted"/>
<dbReference type="AlphaFoldDB" id="A0A9P6XCN3"/>
<reference evidence="3" key="1">
    <citation type="journal article" date="2020" name="Microb. Genom.">
        <title>Genetic diversity of clinical and environmental Mucorales isolates obtained from an investigation of mucormycosis cases among solid organ transplant recipients.</title>
        <authorList>
            <person name="Nguyen M.H."/>
            <person name="Kaul D."/>
            <person name="Muto C."/>
            <person name="Cheng S.J."/>
            <person name="Richter R.A."/>
            <person name="Bruno V.M."/>
            <person name="Liu G."/>
            <person name="Beyhan S."/>
            <person name="Sundermann A.J."/>
            <person name="Mounaud S."/>
            <person name="Pasculle A.W."/>
            <person name="Nierman W.C."/>
            <person name="Driscoll E."/>
            <person name="Cumbie R."/>
            <person name="Clancy C.J."/>
            <person name="Dupont C.L."/>
        </authorList>
    </citation>
    <scope>NUCLEOTIDE SEQUENCE</scope>
    <source>
        <strain evidence="3">GL11</strain>
    </source>
</reference>
<accession>A0A9P6XCN3</accession>
<keyword evidence="4" id="KW-1185">Reference proteome</keyword>
<feature type="compositionally biased region" description="Acidic residues" evidence="1">
    <location>
        <begin position="175"/>
        <end position="186"/>
    </location>
</feature>
<keyword evidence="2" id="KW-0732">Signal</keyword>
<feature type="chain" id="PRO_5040154066" evidence="2">
    <location>
        <begin position="20"/>
        <end position="292"/>
    </location>
</feature>
<evidence type="ECO:0000256" key="1">
    <source>
        <dbReference type="SAM" id="MobiDB-lite"/>
    </source>
</evidence>
<name>A0A9P6XCN3_RHIOR</name>
<dbReference type="EMBL" id="JAANQT010000524">
    <property type="protein sequence ID" value="KAG1310313.1"/>
    <property type="molecule type" value="Genomic_DNA"/>
</dbReference>
<comment type="caution">
    <text evidence="3">The sequence shown here is derived from an EMBL/GenBank/DDBJ whole genome shotgun (WGS) entry which is preliminary data.</text>
</comment>
<feature type="compositionally biased region" description="Basic and acidic residues" evidence="1">
    <location>
        <begin position="187"/>
        <end position="199"/>
    </location>
</feature>